<dbReference type="GO" id="GO:0042438">
    <property type="term" value="P:melanin biosynthetic process"/>
    <property type="evidence" value="ECO:0007669"/>
    <property type="project" value="UniProtKB-KW"/>
</dbReference>
<evidence type="ECO:0000256" key="7">
    <source>
        <dbReference type="ARBA" id="ARBA00023033"/>
    </source>
</evidence>
<accession>A0A6A6JN94</accession>
<evidence type="ECO:0000256" key="4">
    <source>
        <dbReference type="ARBA" id="ARBA00022723"/>
    </source>
</evidence>
<evidence type="ECO:0000313" key="13">
    <source>
        <dbReference type="EMBL" id="KAF2277714.1"/>
    </source>
</evidence>
<keyword evidence="11" id="KW-0732">Signal</keyword>
<dbReference type="Gene3D" id="1.10.1280.10">
    <property type="entry name" value="Di-copper center containing domain from catechol oxidase"/>
    <property type="match status" value="1"/>
</dbReference>
<proteinExistence type="inferred from homology"/>
<evidence type="ECO:0000313" key="14">
    <source>
        <dbReference type="Proteomes" id="UP000800097"/>
    </source>
</evidence>
<evidence type="ECO:0000256" key="8">
    <source>
        <dbReference type="ARBA" id="ARBA00023101"/>
    </source>
</evidence>
<sequence>MRALQLGAVSLLASTCYGSPLQQVGGDLVERQSPGPGSYFAITGATGGVHPRLEVRDLEKTGQMWNLFLLAIKGFQEMDQKDIVSWYQIAGKKPWDGVTGTTEGRSESQRGYCPHFNLLFGTWHRPYLALFEQQLQTVAKQIADQFPTDTRSAYQDAANKLRVPYWDWAKAVPDSEPVVPTALSNDKVQVTFPNGTTSEIVNPLFEYRFHPLDNTEINADGCSTVFTRDGPRGGDPEVCATSPMTIRRGKPTSDHVSLNKDLRRILPGQRTSLYTMLSNWQHFNTFSNDGTCSQVGPVLGSLETLHNPIHTNNWPGHMSPPAVSAFDPMFWLHHANVDRQMALHQALYPDTYIEPCEAATPTYTINVGDILDKDSPLTPFHKNAQGDFWTSANSRNIRDMGYTYPELASNPSNATLIASIKSQYQDVVTLKTTKSKRADAPVPTNGTLYLAQITFPVFGFPDGKGSSQPYNILTFLGEVPEDPKKWLEADSFVAITSTIGGRKMQGDQKATFMVDLEAALAKKGKSAEDEGVVEFLKGNLKWRLGLGEFEFTREDIKGVEVKLVSTVVEYSNREDVFDRHVGGYTEYGLVDV</sequence>
<evidence type="ECO:0000256" key="10">
    <source>
        <dbReference type="ARBA" id="ARBA00048881"/>
    </source>
</evidence>
<dbReference type="InterPro" id="IPR041640">
    <property type="entry name" value="Tyrosinase_C"/>
</dbReference>
<evidence type="ECO:0000256" key="11">
    <source>
        <dbReference type="SAM" id="SignalP"/>
    </source>
</evidence>
<dbReference type="RefSeq" id="XP_033655253.1">
    <property type="nucleotide sequence ID" value="XM_033800782.1"/>
</dbReference>
<evidence type="ECO:0000256" key="9">
    <source>
        <dbReference type="ARBA" id="ARBA00048233"/>
    </source>
</evidence>
<dbReference type="EC" id="1.14.18.1" evidence="3"/>
<evidence type="ECO:0000256" key="5">
    <source>
        <dbReference type="ARBA" id="ARBA00023002"/>
    </source>
</evidence>
<evidence type="ECO:0000256" key="6">
    <source>
        <dbReference type="ARBA" id="ARBA00023008"/>
    </source>
</evidence>
<dbReference type="InterPro" id="IPR050316">
    <property type="entry name" value="Tyrosinase/Hemocyanin"/>
</dbReference>
<dbReference type="Proteomes" id="UP000800097">
    <property type="component" value="Unassembled WGS sequence"/>
</dbReference>
<dbReference type="SUPFAM" id="SSF48056">
    <property type="entry name" value="Di-copper centre-containing domain"/>
    <property type="match status" value="1"/>
</dbReference>
<keyword evidence="4" id="KW-0479">Metal-binding</keyword>
<dbReference type="InterPro" id="IPR002227">
    <property type="entry name" value="Tyrosinase_Cu-bd"/>
</dbReference>
<feature type="signal peptide" evidence="11">
    <location>
        <begin position="1"/>
        <end position="18"/>
    </location>
</feature>
<feature type="domain" description="Tyrosinase copper-binding" evidence="12">
    <location>
        <begin position="327"/>
        <end position="338"/>
    </location>
</feature>
<dbReference type="PROSITE" id="PS00498">
    <property type="entry name" value="TYROSINASE_2"/>
    <property type="match status" value="1"/>
</dbReference>
<comment type="catalytic activity">
    <reaction evidence="10">
        <text>L-tyrosine + O2 = L-dopaquinone + H2O</text>
        <dbReference type="Rhea" id="RHEA:18117"/>
        <dbReference type="ChEBI" id="CHEBI:15377"/>
        <dbReference type="ChEBI" id="CHEBI:15379"/>
        <dbReference type="ChEBI" id="CHEBI:57924"/>
        <dbReference type="ChEBI" id="CHEBI:58315"/>
        <dbReference type="EC" id="1.14.18.1"/>
    </reaction>
</comment>
<dbReference type="InterPro" id="IPR008922">
    <property type="entry name" value="Di-copper_centre_dom_sf"/>
</dbReference>
<organism evidence="13 14">
    <name type="scientific">Westerdykella ornata</name>
    <dbReference type="NCBI Taxonomy" id="318751"/>
    <lineage>
        <taxon>Eukaryota</taxon>
        <taxon>Fungi</taxon>
        <taxon>Dikarya</taxon>
        <taxon>Ascomycota</taxon>
        <taxon>Pezizomycotina</taxon>
        <taxon>Dothideomycetes</taxon>
        <taxon>Pleosporomycetidae</taxon>
        <taxon>Pleosporales</taxon>
        <taxon>Sporormiaceae</taxon>
        <taxon>Westerdykella</taxon>
    </lineage>
</organism>
<comment type="cofactor">
    <cofactor evidence="1">
        <name>Cu(2+)</name>
        <dbReference type="ChEBI" id="CHEBI:29036"/>
    </cofactor>
</comment>
<dbReference type="EMBL" id="ML986489">
    <property type="protein sequence ID" value="KAF2277714.1"/>
    <property type="molecule type" value="Genomic_DNA"/>
</dbReference>
<dbReference type="PANTHER" id="PTHR11474">
    <property type="entry name" value="TYROSINASE FAMILY MEMBER"/>
    <property type="match status" value="1"/>
</dbReference>
<dbReference type="AlphaFoldDB" id="A0A6A6JN94"/>
<keyword evidence="5" id="KW-0560">Oxidoreductase</keyword>
<dbReference type="GO" id="GO:0046872">
    <property type="term" value="F:metal ion binding"/>
    <property type="evidence" value="ECO:0007669"/>
    <property type="project" value="UniProtKB-KW"/>
</dbReference>
<protein>
    <recommendedName>
        <fullName evidence="3">tyrosinase</fullName>
        <ecNumber evidence="3">1.14.18.1</ecNumber>
    </recommendedName>
</protein>
<keyword evidence="6" id="KW-0186">Copper</keyword>
<dbReference type="Pfam" id="PF00264">
    <property type="entry name" value="Tyrosinase"/>
    <property type="match status" value="1"/>
</dbReference>
<dbReference type="PANTHER" id="PTHR11474:SF76">
    <property type="entry name" value="SHKT DOMAIN-CONTAINING PROTEIN"/>
    <property type="match status" value="1"/>
</dbReference>
<dbReference type="GO" id="GO:0004503">
    <property type="term" value="F:tyrosinase activity"/>
    <property type="evidence" value="ECO:0007669"/>
    <property type="project" value="UniProtKB-EC"/>
</dbReference>
<reference evidence="13" key="1">
    <citation type="journal article" date="2020" name="Stud. Mycol.">
        <title>101 Dothideomycetes genomes: a test case for predicting lifestyles and emergence of pathogens.</title>
        <authorList>
            <person name="Haridas S."/>
            <person name="Albert R."/>
            <person name="Binder M."/>
            <person name="Bloem J."/>
            <person name="Labutti K."/>
            <person name="Salamov A."/>
            <person name="Andreopoulos B."/>
            <person name="Baker S."/>
            <person name="Barry K."/>
            <person name="Bills G."/>
            <person name="Bluhm B."/>
            <person name="Cannon C."/>
            <person name="Castanera R."/>
            <person name="Culley D."/>
            <person name="Daum C."/>
            <person name="Ezra D."/>
            <person name="Gonzalez J."/>
            <person name="Henrissat B."/>
            <person name="Kuo A."/>
            <person name="Liang C."/>
            <person name="Lipzen A."/>
            <person name="Lutzoni F."/>
            <person name="Magnuson J."/>
            <person name="Mondo S."/>
            <person name="Nolan M."/>
            <person name="Ohm R."/>
            <person name="Pangilinan J."/>
            <person name="Park H.-J."/>
            <person name="Ramirez L."/>
            <person name="Alfaro M."/>
            <person name="Sun H."/>
            <person name="Tritt A."/>
            <person name="Yoshinaga Y."/>
            <person name="Zwiers L.-H."/>
            <person name="Turgeon B."/>
            <person name="Goodwin S."/>
            <person name="Spatafora J."/>
            <person name="Crous P."/>
            <person name="Grigoriev I."/>
        </authorList>
    </citation>
    <scope>NUCLEOTIDE SEQUENCE</scope>
    <source>
        <strain evidence="13">CBS 379.55</strain>
    </source>
</reference>
<dbReference type="OrthoDB" id="6132182at2759"/>
<evidence type="ECO:0000259" key="12">
    <source>
        <dbReference type="PROSITE" id="PS00498"/>
    </source>
</evidence>
<dbReference type="Pfam" id="PF18132">
    <property type="entry name" value="Tyrosinase_C"/>
    <property type="match status" value="1"/>
</dbReference>
<gene>
    <name evidence="13" type="ORF">EI97DRAFT_456967</name>
</gene>
<comment type="similarity">
    <text evidence="2">Belongs to the tyrosinase family.</text>
</comment>
<comment type="catalytic activity">
    <reaction evidence="9">
        <text>2 L-dopa + O2 = 2 L-dopaquinone + 2 H2O</text>
        <dbReference type="Rhea" id="RHEA:34287"/>
        <dbReference type="ChEBI" id="CHEBI:15377"/>
        <dbReference type="ChEBI" id="CHEBI:15379"/>
        <dbReference type="ChEBI" id="CHEBI:57504"/>
        <dbReference type="ChEBI" id="CHEBI:57924"/>
        <dbReference type="EC" id="1.14.18.1"/>
    </reaction>
</comment>
<evidence type="ECO:0000256" key="1">
    <source>
        <dbReference type="ARBA" id="ARBA00001973"/>
    </source>
</evidence>
<keyword evidence="14" id="KW-1185">Reference proteome</keyword>
<evidence type="ECO:0000256" key="3">
    <source>
        <dbReference type="ARBA" id="ARBA00011906"/>
    </source>
</evidence>
<dbReference type="GeneID" id="54553957"/>
<feature type="chain" id="PRO_5025360794" description="tyrosinase" evidence="11">
    <location>
        <begin position="19"/>
        <end position="592"/>
    </location>
</feature>
<name>A0A6A6JN94_WESOR</name>
<keyword evidence="8" id="KW-0470">Melanin biosynthesis</keyword>
<keyword evidence="7" id="KW-0503">Monooxygenase</keyword>
<evidence type="ECO:0000256" key="2">
    <source>
        <dbReference type="ARBA" id="ARBA00009928"/>
    </source>
</evidence>
<dbReference type="PRINTS" id="PR00092">
    <property type="entry name" value="TYROSINASE"/>
</dbReference>